<comment type="caution">
    <text evidence="1">The sequence shown here is derived from an EMBL/GenBank/DDBJ whole genome shotgun (WGS) entry which is preliminary data.</text>
</comment>
<feature type="non-terminal residue" evidence="1">
    <location>
        <position position="143"/>
    </location>
</feature>
<sequence length="143" mass="15531">MSGVSRRYPSLVQLATLVEELMDVLKDGMKRLSKGGVSGDQQILEELSGKLRALDMLSLLETLQTEINHEETPGGSDRRVPMPESSDVTQTIELDALGLRDRQVVAQALDIVVLFEVLPRLSPGIGVPVAQRSGSRPEAVDVL</sequence>
<accession>A0ACC1JQ19</accession>
<name>A0ACC1JQ19_9FUNG</name>
<protein>
    <submittedName>
        <fullName evidence="1">Uncharacterized protein</fullName>
    </submittedName>
</protein>
<reference evidence="1" key="1">
    <citation type="submission" date="2022-07" db="EMBL/GenBank/DDBJ databases">
        <title>Phylogenomic reconstructions and comparative analyses of Kickxellomycotina fungi.</title>
        <authorList>
            <person name="Reynolds N.K."/>
            <person name="Stajich J.E."/>
            <person name="Barry K."/>
            <person name="Grigoriev I.V."/>
            <person name="Crous P."/>
            <person name="Smith M.E."/>
        </authorList>
    </citation>
    <scope>NUCLEOTIDE SEQUENCE</scope>
    <source>
        <strain evidence="1">BCRC 34191</strain>
    </source>
</reference>
<organism evidence="1 2">
    <name type="scientific">Coemansia linderi</name>
    <dbReference type="NCBI Taxonomy" id="2663919"/>
    <lineage>
        <taxon>Eukaryota</taxon>
        <taxon>Fungi</taxon>
        <taxon>Fungi incertae sedis</taxon>
        <taxon>Zoopagomycota</taxon>
        <taxon>Kickxellomycotina</taxon>
        <taxon>Kickxellomycetes</taxon>
        <taxon>Kickxellales</taxon>
        <taxon>Kickxellaceae</taxon>
        <taxon>Coemansia</taxon>
    </lineage>
</organism>
<dbReference type="Proteomes" id="UP001140066">
    <property type="component" value="Unassembled WGS sequence"/>
</dbReference>
<keyword evidence="2" id="KW-1185">Reference proteome</keyword>
<dbReference type="EMBL" id="JANBUK010004048">
    <property type="protein sequence ID" value="KAJ2765185.1"/>
    <property type="molecule type" value="Genomic_DNA"/>
</dbReference>
<evidence type="ECO:0000313" key="2">
    <source>
        <dbReference type="Proteomes" id="UP001140066"/>
    </source>
</evidence>
<gene>
    <name evidence="1" type="ORF">GGI18_006269</name>
</gene>
<evidence type="ECO:0000313" key="1">
    <source>
        <dbReference type="EMBL" id="KAJ2765185.1"/>
    </source>
</evidence>
<proteinExistence type="predicted"/>